<feature type="coiled-coil region" evidence="1">
    <location>
        <begin position="56"/>
        <end position="94"/>
    </location>
</feature>
<protein>
    <submittedName>
        <fullName evidence="3">Uncharacterized protein</fullName>
    </submittedName>
</protein>
<feature type="transmembrane region" description="Helical" evidence="2">
    <location>
        <begin position="6"/>
        <end position="31"/>
    </location>
</feature>
<evidence type="ECO:0000256" key="1">
    <source>
        <dbReference type="SAM" id="Coils"/>
    </source>
</evidence>
<organism evidence="3">
    <name type="scientific">Peduovirus P24A7b</name>
    <dbReference type="NCBI Taxonomy" id="2844219"/>
    <lineage>
        <taxon>Viruses</taxon>
        <taxon>Duplodnaviria</taxon>
        <taxon>Heunggongvirae</taxon>
        <taxon>Uroviricota</taxon>
        <taxon>Caudoviricetes</taxon>
        <taxon>Peduoviridae</taxon>
        <taxon>Peduovirus</taxon>
    </lineage>
</organism>
<dbReference type="GeneID" id="55806554"/>
<reference evidence="3" key="1">
    <citation type="submission" date="2020-02" db="EMBL/GenBank/DDBJ databases">
        <authorList>
            <person name="Petit M.-A."/>
            <person name="Lossouarn J."/>
        </authorList>
    </citation>
    <scope>NUCLEOTIDE SEQUENCE</scope>
</reference>
<name>A0A653FS89_9CAUD</name>
<evidence type="ECO:0000313" key="4">
    <source>
        <dbReference type="Proteomes" id="UP000423183"/>
    </source>
</evidence>
<sequence length="163" mass="18773">MIDTIIPVILSILPAILSIFSLVAVSIGALVSIRSVKKRREIEVQLFNEIINQQIKQTKSNRKKDLENSVNEIENELKRRVDILNKMQKDLEAVSENKYYFDKAKYLRNVKYGEYLLEINEAVNNIDNKNKHLLNNALNQSSEIGKVRYLGRITKEALEKTVG</sequence>
<keyword evidence="1" id="KW-0175">Coiled coil</keyword>
<dbReference type="RefSeq" id="YP_009877365.1">
    <property type="nucleotide sequence ID" value="NC_049390.1"/>
</dbReference>
<proteinExistence type="predicted"/>
<evidence type="ECO:0000313" key="3">
    <source>
        <dbReference type="EMBL" id="VUD39041.1"/>
    </source>
</evidence>
<keyword evidence="2" id="KW-1133">Transmembrane helix</keyword>
<accession>A0A653FS89</accession>
<keyword evidence="4" id="KW-1185">Reference proteome</keyword>
<dbReference type="KEGG" id="vg:55806554"/>
<evidence type="ECO:0000256" key="2">
    <source>
        <dbReference type="SAM" id="Phobius"/>
    </source>
</evidence>
<keyword evidence="2" id="KW-0812">Transmembrane</keyword>
<dbReference type="Proteomes" id="UP000423183">
    <property type="component" value="Chromosome"/>
</dbReference>
<dbReference type="EMBL" id="LR595887">
    <property type="protein sequence ID" value="VUD39041.1"/>
    <property type="molecule type" value="Genomic_DNA"/>
</dbReference>
<keyword evidence="2" id="KW-0472">Membrane</keyword>